<dbReference type="Pfam" id="PF00579">
    <property type="entry name" value="tRNA-synt_1b"/>
    <property type="match status" value="1"/>
</dbReference>
<comment type="similarity">
    <text evidence="1 10">Belongs to the class-I aminoacyl-tRNA synthetase family.</text>
</comment>
<accession>A0A9W6D235</accession>
<evidence type="ECO:0000256" key="8">
    <source>
        <dbReference type="ARBA" id="ARBA00049929"/>
    </source>
</evidence>
<evidence type="ECO:0000256" key="1">
    <source>
        <dbReference type="ARBA" id="ARBA00005594"/>
    </source>
</evidence>
<sequence length="361" mass="40331">MNSVKTIEYGTFEASLKRSEAIEKDLKINPGKYRVLTGDRPTGSLHVGHLFGSLENRVRLQNLGVEVFVVIADYQVLTDRDAFDAISENVHQLVMDYVAVGLDPDCGRTFIFPHSHVPELNQLLLPFLTLVSNAELDRNPTVKEEIEAAGQKRVNAGMYIYPVHQAADILFCKANVVPVGKDQLPHLELTRTIARRFNKKFGKDKEVFPEPAALLSSAPVILGLDGAQKMSKSRHNSIMLRATEEETAKLIKKAKTDTDRLITYDPDKRPEVSNLLRIAGIATQRTPESIAEEIGNGGAGKLKSFVTEALNSYLRPIRARRKEIENDPGRVRDILVRGIQRARQEAEKTLAEVRTVMNMDI</sequence>
<evidence type="ECO:0000256" key="6">
    <source>
        <dbReference type="ARBA" id="ARBA00022917"/>
    </source>
</evidence>
<comment type="caution">
    <text evidence="11">The sequence shown here is derived from an EMBL/GenBank/DDBJ whole genome shotgun (WGS) entry which is preliminary data.</text>
</comment>
<dbReference type="SUPFAM" id="SSF52374">
    <property type="entry name" value="Nucleotidylyl transferase"/>
    <property type="match status" value="1"/>
</dbReference>
<dbReference type="AlphaFoldDB" id="A0A9W6D235"/>
<evidence type="ECO:0000256" key="5">
    <source>
        <dbReference type="ARBA" id="ARBA00022840"/>
    </source>
</evidence>
<dbReference type="EMBL" id="BSDR01000001">
    <property type="protein sequence ID" value="GLI33838.1"/>
    <property type="molecule type" value="Genomic_DNA"/>
</dbReference>
<organism evidence="11 12">
    <name type="scientific">Desulforhabdus amnigena</name>
    <dbReference type="NCBI Taxonomy" id="40218"/>
    <lineage>
        <taxon>Bacteria</taxon>
        <taxon>Pseudomonadati</taxon>
        <taxon>Thermodesulfobacteriota</taxon>
        <taxon>Syntrophobacteria</taxon>
        <taxon>Syntrophobacterales</taxon>
        <taxon>Syntrophobacteraceae</taxon>
        <taxon>Desulforhabdus</taxon>
    </lineage>
</organism>
<dbReference type="GO" id="GO:0006436">
    <property type="term" value="P:tryptophanyl-tRNA aminoacylation"/>
    <property type="evidence" value="ECO:0007669"/>
    <property type="project" value="UniProtKB-UniRule"/>
</dbReference>
<evidence type="ECO:0000313" key="11">
    <source>
        <dbReference type="EMBL" id="GLI33838.1"/>
    </source>
</evidence>
<dbReference type="FunFam" id="1.10.240.10:FF:000005">
    <property type="entry name" value="Tryptophan--tRNA ligase"/>
    <property type="match status" value="1"/>
</dbReference>
<dbReference type="CDD" id="cd00806">
    <property type="entry name" value="TrpRS_core"/>
    <property type="match status" value="1"/>
</dbReference>
<keyword evidence="4 10" id="KW-0547">Nucleotide-binding</keyword>
<dbReference type="InterPro" id="IPR001412">
    <property type="entry name" value="aa-tRNA-synth_I_CS"/>
</dbReference>
<dbReference type="PROSITE" id="PS00178">
    <property type="entry name" value="AA_TRNA_LIGASE_I"/>
    <property type="match status" value="1"/>
</dbReference>
<dbReference type="InterPro" id="IPR002305">
    <property type="entry name" value="aa-tRNA-synth_Ic"/>
</dbReference>
<dbReference type="EC" id="6.1.1.2" evidence="2 9"/>
<keyword evidence="3 10" id="KW-0436">Ligase</keyword>
<dbReference type="PRINTS" id="PR01039">
    <property type="entry name" value="TRNASYNTHTRP"/>
</dbReference>
<reference evidence="11" key="1">
    <citation type="submission" date="2022-12" db="EMBL/GenBank/DDBJ databases">
        <title>Reference genome sequencing for broad-spectrum identification of bacterial and archaeal isolates by mass spectrometry.</title>
        <authorList>
            <person name="Sekiguchi Y."/>
            <person name="Tourlousse D.M."/>
        </authorList>
    </citation>
    <scope>NUCLEOTIDE SEQUENCE</scope>
    <source>
        <strain evidence="11">ASRB1</strain>
    </source>
</reference>
<evidence type="ECO:0000256" key="4">
    <source>
        <dbReference type="ARBA" id="ARBA00022741"/>
    </source>
</evidence>
<gene>
    <name evidence="11" type="ORF">DAMNIGENAA_12710</name>
</gene>
<protein>
    <recommendedName>
        <fullName evidence="2 9">Tryptophan--tRNA ligase</fullName>
        <ecNumber evidence="2 9">6.1.1.2</ecNumber>
    </recommendedName>
</protein>
<dbReference type="RefSeq" id="WP_281793070.1">
    <property type="nucleotide sequence ID" value="NZ_BSDR01000001.1"/>
</dbReference>
<comment type="catalytic activity">
    <reaction evidence="8">
        <text>tRNA(Trp) + L-tryptophan + ATP = L-tryptophyl-tRNA(Trp) + AMP + diphosphate + H(+)</text>
        <dbReference type="Rhea" id="RHEA:24080"/>
        <dbReference type="Rhea" id="RHEA-COMP:9671"/>
        <dbReference type="Rhea" id="RHEA-COMP:9705"/>
        <dbReference type="ChEBI" id="CHEBI:15378"/>
        <dbReference type="ChEBI" id="CHEBI:30616"/>
        <dbReference type="ChEBI" id="CHEBI:33019"/>
        <dbReference type="ChEBI" id="CHEBI:57912"/>
        <dbReference type="ChEBI" id="CHEBI:78442"/>
        <dbReference type="ChEBI" id="CHEBI:78535"/>
        <dbReference type="ChEBI" id="CHEBI:456215"/>
        <dbReference type="EC" id="6.1.1.2"/>
    </reaction>
</comment>
<dbReference type="NCBIfam" id="TIGR00233">
    <property type="entry name" value="trpS"/>
    <property type="match status" value="1"/>
</dbReference>
<evidence type="ECO:0000256" key="3">
    <source>
        <dbReference type="ARBA" id="ARBA00022598"/>
    </source>
</evidence>
<dbReference type="PANTHER" id="PTHR43766">
    <property type="entry name" value="TRYPTOPHAN--TRNA LIGASE, MITOCHONDRIAL"/>
    <property type="match status" value="1"/>
</dbReference>
<dbReference type="GO" id="GO:0005737">
    <property type="term" value="C:cytoplasm"/>
    <property type="evidence" value="ECO:0007669"/>
    <property type="project" value="UniProtKB-UniRule"/>
</dbReference>
<evidence type="ECO:0000256" key="7">
    <source>
        <dbReference type="ARBA" id="ARBA00023146"/>
    </source>
</evidence>
<keyword evidence="6 10" id="KW-0648">Protein biosynthesis</keyword>
<dbReference type="InterPro" id="IPR002306">
    <property type="entry name" value="Trp-tRNA-ligase"/>
</dbReference>
<evidence type="ECO:0000256" key="2">
    <source>
        <dbReference type="ARBA" id="ARBA00013161"/>
    </source>
</evidence>
<evidence type="ECO:0000256" key="10">
    <source>
        <dbReference type="RuleBase" id="RU363036"/>
    </source>
</evidence>
<keyword evidence="7 10" id="KW-0030">Aminoacyl-tRNA synthetase</keyword>
<dbReference type="GO" id="GO:0004830">
    <property type="term" value="F:tryptophan-tRNA ligase activity"/>
    <property type="evidence" value="ECO:0007669"/>
    <property type="project" value="UniProtKB-UniRule"/>
</dbReference>
<keyword evidence="5 10" id="KW-0067">ATP-binding</keyword>
<dbReference type="Gene3D" id="3.40.50.620">
    <property type="entry name" value="HUPs"/>
    <property type="match status" value="1"/>
</dbReference>
<evidence type="ECO:0000313" key="12">
    <source>
        <dbReference type="Proteomes" id="UP001144372"/>
    </source>
</evidence>
<name>A0A9W6D235_9BACT</name>
<dbReference type="Gene3D" id="1.10.240.10">
    <property type="entry name" value="Tyrosyl-Transfer RNA Synthetase"/>
    <property type="match status" value="1"/>
</dbReference>
<dbReference type="GO" id="GO:0005524">
    <property type="term" value="F:ATP binding"/>
    <property type="evidence" value="ECO:0007669"/>
    <property type="project" value="UniProtKB-KW"/>
</dbReference>
<evidence type="ECO:0000256" key="9">
    <source>
        <dbReference type="NCBIfam" id="TIGR00233"/>
    </source>
</evidence>
<dbReference type="InterPro" id="IPR050203">
    <property type="entry name" value="Trp-tRNA_synthetase"/>
</dbReference>
<dbReference type="PANTHER" id="PTHR43766:SF1">
    <property type="entry name" value="TRYPTOPHAN--TRNA LIGASE, MITOCHONDRIAL"/>
    <property type="match status" value="1"/>
</dbReference>
<proteinExistence type="inferred from homology"/>
<keyword evidence="12" id="KW-1185">Reference proteome</keyword>
<dbReference type="InterPro" id="IPR014729">
    <property type="entry name" value="Rossmann-like_a/b/a_fold"/>
</dbReference>
<dbReference type="Proteomes" id="UP001144372">
    <property type="component" value="Unassembled WGS sequence"/>
</dbReference>